<dbReference type="InterPro" id="IPR050600">
    <property type="entry name" value="SETD3_SETD6_MTase"/>
</dbReference>
<dbReference type="EMBL" id="JBGBPQ010000004">
    <property type="protein sequence ID" value="KAL1524868.1"/>
    <property type="molecule type" value="Genomic_DNA"/>
</dbReference>
<dbReference type="SUPFAM" id="SSF82199">
    <property type="entry name" value="SET domain"/>
    <property type="match status" value="1"/>
</dbReference>
<evidence type="ECO:0000313" key="2">
    <source>
        <dbReference type="EMBL" id="KAL1524868.1"/>
    </source>
</evidence>
<dbReference type="Proteomes" id="UP001515480">
    <property type="component" value="Unassembled WGS sequence"/>
</dbReference>
<name>A0AB34JRX3_PRYPA</name>
<dbReference type="AlphaFoldDB" id="A0AB34JRX3"/>
<feature type="chain" id="PRO_5044308751" description="SET domain-containing protein" evidence="1">
    <location>
        <begin position="18"/>
        <end position="475"/>
    </location>
</feature>
<dbReference type="GO" id="GO:0016279">
    <property type="term" value="F:protein-lysine N-methyltransferase activity"/>
    <property type="evidence" value="ECO:0007669"/>
    <property type="project" value="TreeGrafter"/>
</dbReference>
<evidence type="ECO:0008006" key="4">
    <source>
        <dbReference type="Google" id="ProtNLM"/>
    </source>
</evidence>
<keyword evidence="3" id="KW-1185">Reference proteome</keyword>
<gene>
    <name evidence="2" type="ORF">AB1Y20_019748</name>
</gene>
<feature type="signal peptide" evidence="1">
    <location>
        <begin position="1"/>
        <end position="17"/>
    </location>
</feature>
<keyword evidence="1" id="KW-0732">Signal</keyword>
<dbReference type="CDD" id="cd10527">
    <property type="entry name" value="SET_LSMT"/>
    <property type="match status" value="1"/>
</dbReference>
<sequence length="475" mass="50396">MAAGVVFMSLGLAGTAASVLEMVRAAGGGASVVIGVDHAGIRGLVAGCPAQLGDVLLEVPLAICLADCAAGDAPDLPGSAPAWAAALPWNVQLAANALSRRADARWRAFLASWPAPPVLPKDCELEELVLAGDASLQRQADEACFWLDEQYWAVRAAAEALGDGGGVEATAAEFSEAMAHVWSRCLKLTTDAYGVRRFLVPLLDMANHDATPTALYAYAPGAACGPAIRLHAARALAPGDPVSITYGAHTSAHFALYYGFVPRVNPFDRVDITVGGILGVLPEDVLGDPPDGGWEAAIAALPQELQGEFGLKAAAPAEELIKGLCLLFLRTPKMAQEEEGMRNLAAVARSVRVVAVACTQIREMLLCGLDTEDVLRQKLGELSERGSLLLEVRLSRLSLLSELHERMERLAGEFEDAMDKNMPDGGGASQKLLDMQSEAKRDATDCYPELDRLPVDEMASWGNLAWDWQAGKYVS</sequence>
<reference evidence="2 3" key="1">
    <citation type="journal article" date="2024" name="Science">
        <title>Giant polyketide synthase enzymes in the biosynthesis of giant marine polyether toxins.</title>
        <authorList>
            <person name="Fallon T.R."/>
            <person name="Shende V.V."/>
            <person name="Wierzbicki I.H."/>
            <person name="Pendleton A.L."/>
            <person name="Watervoot N.F."/>
            <person name="Auber R.P."/>
            <person name="Gonzalez D.J."/>
            <person name="Wisecaver J.H."/>
            <person name="Moore B.S."/>
        </authorList>
    </citation>
    <scope>NUCLEOTIDE SEQUENCE [LARGE SCALE GENOMIC DNA]</scope>
    <source>
        <strain evidence="2 3">12B1</strain>
    </source>
</reference>
<evidence type="ECO:0000256" key="1">
    <source>
        <dbReference type="SAM" id="SignalP"/>
    </source>
</evidence>
<accession>A0AB34JRX3</accession>
<protein>
    <recommendedName>
        <fullName evidence="4">SET domain-containing protein</fullName>
    </recommendedName>
</protein>
<organism evidence="2 3">
    <name type="scientific">Prymnesium parvum</name>
    <name type="common">Toxic golden alga</name>
    <dbReference type="NCBI Taxonomy" id="97485"/>
    <lineage>
        <taxon>Eukaryota</taxon>
        <taxon>Haptista</taxon>
        <taxon>Haptophyta</taxon>
        <taxon>Prymnesiophyceae</taxon>
        <taxon>Prymnesiales</taxon>
        <taxon>Prymnesiaceae</taxon>
        <taxon>Prymnesium</taxon>
    </lineage>
</organism>
<dbReference type="PANTHER" id="PTHR13271">
    <property type="entry name" value="UNCHARACTERIZED PUTATIVE METHYLTRANSFERASE"/>
    <property type="match status" value="1"/>
</dbReference>
<dbReference type="InterPro" id="IPR046341">
    <property type="entry name" value="SET_dom_sf"/>
</dbReference>
<dbReference type="Gene3D" id="3.90.1410.10">
    <property type="entry name" value="set domain protein methyltransferase, domain 1"/>
    <property type="match status" value="1"/>
</dbReference>
<evidence type="ECO:0000313" key="3">
    <source>
        <dbReference type="Proteomes" id="UP001515480"/>
    </source>
</evidence>
<proteinExistence type="predicted"/>
<comment type="caution">
    <text evidence="2">The sequence shown here is derived from an EMBL/GenBank/DDBJ whole genome shotgun (WGS) entry which is preliminary data.</text>
</comment>